<organism evidence="2 3">
    <name type="scientific">Cylindrobasidium torrendii FP15055 ss-10</name>
    <dbReference type="NCBI Taxonomy" id="1314674"/>
    <lineage>
        <taxon>Eukaryota</taxon>
        <taxon>Fungi</taxon>
        <taxon>Dikarya</taxon>
        <taxon>Basidiomycota</taxon>
        <taxon>Agaricomycotina</taxon>
        <taxon>Agaricomycetes</taxon>
        <taxon>Agaricomycetidae</taxon>
        <taxon>Agaricales</taxon>
        <taxon>Marasmiineae</taxon>
        <taxon>Physalacriaceae</taxon>
        <taxon>Cylindrobasidium</taxon>
    </lineage>
</organism>
<protein>
    <recommendedName>
        <fullName evidence="4">BZIP domain-containing protein</fullName>
    </recommendedName>
</protein>
<dbReference type="SUPFAM" id="SSF57959">
    <property type="entry name" value="Leucine zipper domain"/>
    <property type="match status" value="1"/>
</dbReference>
<keyword evidence="3" id="KW-1185">Reference proteome</keyword>
<dbReference type="CDD" id="cd14688">
    <property type="entry name" value="bZIP_YAP"/>
    <property type="match status" value="1"/>
</dbReference>
<evidence type="ECO:0000256" key="1">
    <source>
        <dbReference type="SAM" id="Coils"/>
    </source>
</evidence>
<dbReference type="GO" id="GO:0003700">
    <property type="term" value="F:DNA-binding transcription factor activity"/>
    <property type="evidence" value="ECO:0007669"/>
    <property type="project" value="InterPro"/>
</dbReference>
<dbReference type="Gene3D" id="1.20.5.170">
    <property type="match status" value="1"/>
</dbReference>
<gene>
    <name evidence="2" type="ORF">CYLTODRAFT_425097</name>
</gene>
<reference evidence="2 3" key="1">
    <citation type="journal article" date="2015" name="Fungal Genet. Biol.">
        <title>Evolution of novel wood decay mechanisms in Agaricales revealed by the genome sequences of Fistulina hepatica and Cylindrobasidium torrendii.</title>
        <authorList>
            <person name="Floudas D."/>
            <person name="Held B.W."/>
            <person name="Riley R."/>
            <person name="Nagy L.G."/>
            <person name="Koehler G."/>
            <person name="Ransdell A.S."/>
            <person name="Younus H."/>
            <person name="Chow J."/>
            <person name="Chiniquy J."/>
            <person name="Lipzen A."/>
            <person name="Tritt A."/>
            <person name="Sun H."/>
            <person name="Haridas S."/>
            <person name="LaButti K."/>
            <person name="Ohm R.A."/>
            <person name="Kues U."/>
            <person name="Blanchette R.A."/>
            <person name="Grigoriev I.V."/>
            <person name="Minto R.E."/>
            <person name="Hibbett D.S."/>
        </authorList>
    </citation>
    <scope>NUCLEOTIDE SEQUENCE [LARGE SCALE GENOMIC DNA]</scope>
    <source>
        <strain evidence="2 3">FP15055 ss-10</strain>
    </source>
</reference>
<dbReference type="AlphaFoldDB" id="A0A0D7B2W1"/>
<dbReference type="EMBL" id="KN880630">
    <property type="protein sequence ID" value="KIY64540.1"/>
    <property type="molecule type" value="Genomic_DNA"/>
</dbReference>
<sequence>MCNLCLQVQLHKEEPDQADWSRYKVLLLAEQSFKSPTYSFLLFSYPRLTPAPLYHIMPQNTNANAPNASQTQHLGDVSTGGLPQFIQEFLDSHATRDATGQLQVQVPSVSEDSAERRRIQNREAQRRHTIRVAELKAQLERQLAELNPELDAALQQNKMLKSYLWELAERCGNLYDECVRRTGGNSGA</sequence>
<dbReference type="InterPro" id="IPR046347">
    <property type="entry name" value="bZIP_sf"/>
</dbReference>
<dbReference type="Proteomes" id="UP000054007">
    <property type="component" value="Unassembled WGS sequence"/>
</dbReference>
<evidence type="ECO:0000313" key="2">
    <source>
        <dbReference type="EMBL" id="KIY64540.1"/>
    </source>
</evidence>
<evidence type="ECO:0000313" key="3">
    <source>
        <dbReference type="Proteomes" id="UP000054007"/>
    </source>
</evidence>
<proteinExistence type="predicted"/>
<keyword evidence="1" id="KW-0175">Coiled coil</keyword>
<evidence type="ECO:0008006" key="4">
    <source>
        <dbReference type="Google" id="ProtNLM"/>
    </source>
</evidence>
<name>A0A0D7B2W1_9AGAR</name>
<feature type="coiled-coil region" evidence="1">
    <location>
        <begin position="125"/>
        <end position="156"/>
    </location>
</feature>
<accession>A0A0D7B2W1</accession>